<organism evidence="1 2">
    <name type="scientific">Paragonimus westermani</name>
    <dbReference type="NCBI Taxonomy" id="34504"/>
    <lineage>
        <taxon>Eukaryota</taxon>
        <taxon>Metazoa</taxon>
        <taxon>Spiralia</taxon>
        <taxon>Lophotrochozoa</taxon>
        <taxon>Platyhelminthes</taxon>
        <taxon>Trematoda</taxon>
        <taxon>Digenea</taxon>
        <taxon>Plagiorchiida</taxon>
        <taxon>Troglotremata</taxon>
        <taxon>Troglotrematidae</taxon>
        <taxon>Paragonimus</taxon>
    </lineage>
</organism>
<dbReference type="PANTHER" id="PTHR12984">
    <property type="entry name" value="SCY1-RELATED S/T PROTEIN KINASE-LIKE"/>
    <property type="match status" value="1"/>
</dbReference>
<gene>
    <name evidence="1" type="ORF">P879_02879</name>
</gene>
<protein>
    <submittedName>
        <fullName evidence="1">Uncharacterized protein</fullName>
    </submittedName>
</protein>
<dbReference type="EMBL" id="JTDF01000448">
    <property type="protein sequence ID" value="KAF8571559.1"/>
    <property type="molecule type" value="Genomic_DNA"/>
</dbReference>
<name>A0A8T0DUH9_9TREM</name>
<evidence type="ECO:0000313" key="2">
    <source>
        <dbReference type="Proteomes" id="UP000699462"/>
    </source>
</evidence>
<proteinExistence type="predicted"/>
<accession>A0A8T0DUH9</accession>
<dbReference type="OrthoDB" id="79687at2759"/>
<keyword evidence="2" id="KW-1185">Reference proteome</keyword>
<comment type="caution">
    <text evidence="1">The sequence shown here is derived from an EMBL/GenBank/DDBJ whole genome shotgun (WGS) entry which is preliminary data.</text>
</comment>
<dbReference type="InterPro" id="IPR051177">
    <property type="entry name" value="CIK-Related_Protein"/>
</dbReference>
<sequence>MSEFLFHFVIVYQNVQLKLNILECLEILLGCLSSTAVLEGVIPFLSQTRTTEPTLLSCILAIDKHLLAEKKFGLTCTVIAEKLLPPLMDVLTAPSLNLNEFRALMDMLRLMLDTIDRHRTCELILEDRKLHSGSCTNIRRVSFFQVYRVND</sequence>
<dbReference type="AlphaFoldDB" id="A0A8T0DUH9"/>
<reference evidence="1 2" key="1">
    <citation type="submission" date="2019-07" db="EMBL/GenBank/DDBJ databases">
        <title>Annotation for the trematode Paragonimus westermani.</title>
        <authorList>
            <person name="Choi Y.-J."/>
        </authorList>
    </citation>
    <scope>NUCLEOTIDE SEQUENCE [LARGE SCALE GENOMIC DNA]</scope>
    <source>
        <strain evidence="1">180907_Pwestermani</strain>
    </source>
</reference>
<dbReference type="Proteomes" id="UP000699462">
    <property type="component" value="Unassembled WGS sequence"/>
</dbReference>
<evidence type="ECO:0000313" key="1">
    <source>
        <dbReference type="EMBL" id="KAF8571559.1"/>
    </source>
</evidence>
<dbReference type="PANTHER" id="PTHR12984:SF16">
    <property type="entry name" value="BLACK MATCH, ISOFORM H"/>
    <property type="match status" value="1"/>
</dbReference>